<dbReference type="EMBL" id="MU839834">
    <property type="protein sequence ID" value="KAK1754835.1"/>
    <property type="molecule type" value="Genomic_DNA"/>
</dbReference>
<sequence length="802" mass="85029">MSSQQPSETTVEIHGNTLTLRGDTLDRQANAAARASSSSSGAEAPAPQHLLITLSDTSPETHKAIQATGATVLSFISDGVFLYKHRATADVASLQKIRGVRYVDVYPASVKVQANLRSSVSNLLAPSGDSHDAATTATAAATVPIEIHFHKGTSESAMQNVLDRLGSSGYLETDSIQTFTSMAVATARADRISEIAEAPEIYVIQQKPTYVEDNFFATDVLGVSGPILMDGGYQIYPDAASQPGDPCRPYDGSGETICIGDTGFDRGSTIADMADFSGIHPAFSIRNANANAYSFYCMDASHDATPTNVSPSCFIDVKGHGTHVCGSAVGSSQTPSISGANNAGYIKGSAPGARLIFTQLKIHNTNPLDTDPRNKPFYPGPMVDIYRKTIKAVHPGSPPPIFSQSWNNDWNDKNLPKPGYCRNAEVMDTVLRDEDTLMCRSAGNDGDVQHPYPGICGWYAAGKNVLTVGSCNSSTSQWTQDFADVTSNYARDPPQPRALPGNPRVVAPNSCAGTQEGRQKPDVVAPGVGILSALSRDADPPKPPSPPASPLPTPLDKSYCFKSGTSMATPLAAGCAAVISQALRLANPSSYTSTSGTLLKALLINGATSIVEPKDQNGFEPQQFAKGTTQRWGFGRVNVLGSLSHLPLPNGGSRNGTIGGYGRGTLMLGNNTNKASFALTVPKPEPTPGCLVDDSSPNKSVKVTLCYADEGNKALQALFYFTLTEKDTGRVRFGNKKGWVSQDDAADPVQRAGNVDTINNVQQIFCTDAEPGHYTIDVEYFKNNTGQVPGPTVPYAVAWLVY</sequence>
<dbReference type="PROSITE" id="PS00138">
    <property type="entry name" value="SUBTILASE_SER"/>
    <property type="match status" value="1"/>
</dbReference>
<dbReference type="SUPFAM" id="SSF52743">
    <property type="entry name" value="Subtilisin-like"/>
    <property type="match status" value="1"/>
</dbReference>
<evidence type="ECO:0000313" key="8">
    <source>
        <dbReference type="EMBL" id="KAK1754835.1"/>
    </source>
</evidence>
<evidence type="ECO:0000256" key="6">
    <source>
        <dbReference type="SAM" id="MobiDB-lite"/>
    </source>
</evidence>
<feature type="active site" description="Charge relay system" evidence="5">
    <location>
        <position position="261"/>
    </location>
</feature>
<name>A0AAJ0BAS0_9PEZI</name>
<dbReference type="InterPro" id="IPR000209">
    <property type="entry name" value="Peptidase_S8/S53_dom"/>
</dbReference>
<dbReference type="CDD" id="cd04842">
    <property type="entry name" value="Peptidases_S8_Kp43_protease"/>
    <property type="match status" value="1"/>
</dbReference>
<dbReference type="AlphaFoldDB" id="A0AAJ0BAS0"/>
<dbReference type="GO" id="GO:0006508">
    <property type="term" value="P:proteolysis"/>
    <property type="evidence" value="ECO:0007669"/>
    <property type="project" value="UniProtKB-KW"/>
</dbReference>
<evidence type="ECO:0000256" key="4">
    <source>
        <dbReference type="ARBA" id="ARBA00022825"/>
    </source>
</evidence>
<evidence type="ECO:0000256" key="2">
    <source>
        <dbReference type="ARBA" id="ARBA00022670"/>
    </source>
</evidence>
<dbReference type="PROSITE" id="PS51892">
    <property type="entry name" value="SUBTILASE"/>
    <property type="match status" value="1"/>
</dbReference>
<dbReference type="InterPro" id="IPR036852">
    <property type="entry name" value="Peptidase_S8/S53_dom_sf"/>
</dbReference>
<dbReference type="GO" id="GO:0004252">
    <property type="term" value="F:serine-type endopeptidase activity"/>
    <property type="evidence" value="ECO:0007669"/>
    <property type="project" value="UniProtKB-UniRule"/>
</dbReference>
<accession>A0AAJ0BAS0</accession>
<evidence type="ECO:0000256" key="3">
    <source>
        <dbReference type="ARBA" id="ARBA00022801"/>
    </source>
</evidence>
<dbReference type="InterPro" id="IPR034058">
    <property type="entry name" value="TagA/B/C/D_pept_dom"/>
</dbReference>
<dbReference type="PROSITE" id="PS00137">
    <property type="entry name" value="SUBTILASE_HIS"/>
    <property type="match status" value="1"/>
</dbReference>
<dbReference type="InterPro" id="IPR023828">
    <property type="entry name" value="Peptidase_S8_Ser-AS"/>
</dbReference>
<evidence type="ECO:0000256" key="5">
    <source>
        <dbReference type="PROSITE-ProRule" id="PRU01240"/>
    </source>
</evidence>
<dbReference type="PANTHER" id="PTHR43399">
    <property type="entry name" value="SUBTILISIN-RELATED"/>
    <property type="match status" value="1"/>
</dbReference>
<protein>
    <submittedName>
        <fullName evidence="8">Peptidase S8/S53 domain-containing protein</fullName>
    </submittedName>
</protein>
<dbReference type="Proteomes" id="UP001239445">
    <property type="component" value="Unassembled WGS sequence"/>
</dbReference>
<dbReference type="Pfam" id="PF00082">
    <property type="entry name" value="Peptidase_S8"/>
    <property type="match status" value="1"/>
</dbReference>
<dbReference type="InterPro" id="IPR015500">
    <property type="entry name" value="Peptidase_S8_subtilisin-rel"/>
</dbReference>
<keyword evidence="9" id="KW-1185">Reference proteome</keyword>
<feature type="active site" description="Charge relay system" evidence="5">
    <location>
        <position position="320"/>
    </location>
</feature>
<comment type="caution">
    <text evidence="8">The sequence shown here is derived from an EMBL/GenBank/DDBJ whole genome shotgun (WGS) entry which is preliminary data.</text>
</comment>
<reference evidence="8" key="1">
    <citation type="submission" date="2023-06" db="EMBL/GenBank/DDBJ databases">
        <title>Genome-scale phylogeny and comparative genomics of the fungal order Sordariales.</title>
        <authorList>
            <consortium name="Lawrence Berkeley National Laboratory"/>
            <person name="Hensen N."/>
            <person name="Bonometti L."/>
            <person name="Westerberg I."/>
            <person name="Brannstrom I.O."/>
            <person name="Guillou S."/>
            <person name="Cros-Aarteil S."/>
            <person name="Calhoun S."/>
            <person name="Haridas S."/>
            <person name="Kuo A."/>
            <person name="Mondo S."/>
            <person name="Pangilinan J."/>
            <person name="Riley R."/>
            <person name="Labutti K."/>
            <person name="Andreopoulos B."/>
            <person name="Lipzen A."/>
            <person name="Chen C."/>
            <person name="Yanf M."/>
            <person name="Daum C."/>
            <person name="Ng V."/>
            <person name="Clum A."/>
            <person name="Steindorff A."/>
            <person name="Ohm R."/>
            <person name="Martin F."/>
            <person name="Silar P."/>
            <person name="Natvig D."/>
            <person name="Lalanne C."/>
            <person name="Gautier V."/>
            <person name="Ament-Velasquez S.L."/>
            <person name="Kruys A."/>
            <person name="Hutchinson M.I."/>
            <person name="Powell A.J."/>
            <person name="Barry K."/>
            <person name="Miller A.N."/>
            <person name="Grigoriev I.V."/>
            <person name="Debuchy R."/>
            <person name="Gladieux P."/>
            <person name="Thoren M.H."/>
            <person name="Johannesson H."/>
        </authorList>
    </citation>
    <scope>NUCLEOTIDE SEQUENCE</scope>
    <source>
        <strain evidence="8">PSN4</strain>
    </source>
</reference>
<keyword evidence="2 5" id="KW-0645">Protease</keyword>
<evidence type="ECO:0000256" key="1">
    <source>
        <dbReference type="ARBA" id="ARBA00011073"/>
    </source>
</evidence>
<dbReference type="Gene3D" id="2.60.120.380">
    <property type="match status" value="1"/>
</dbReference>
<feature type="active site" description="Charge relay system" evidence="5">
    <location>
        <position position="566"/>
    </location>
</feature>
<comment type="similarity">
    <text evidence="1 5">Belongs to the peptidase S8 family.</text>
</comment>
<dbReference type="Gene3D" id="3.40.50.200">
    <property type="entry name" value="Peptidase S8/S53 domain"/>
    <property type="match status" value="1"/>
</dbReference>
<keyword evidence="4 5" id="KW-0720">Serine protease</keyword>
<evidence type="ECO:0000259" key="7">
    <source>
        <dbReference type="Pfam" id="PF00082"/>
    </source>
</evidence>
<evidence type="ECO:0000313" key="9">
    <source>
        <dbReference type="Proteomes" id="UP001239445"/>
    </source>
</evidence>
<dbReference type="PRINTS" id="PR00723">
    <property type="entry name" value="SUBTILISIN"/>
</dbReference>
<feature type="compositionally biased region" description="Low complexity" evidence="6">
    <location>
        <begin position="29"/>
        <end position="46"/>
    </location>
</feature>
<dbReference type="PANTHER" id="PTHR43399:SF4">
    <property type="entry name" value="CELL WALL-ASSOCIATED PROTEASE"/>
    <property type="match status" value="1"/>
</dbReference>
<gene>
    <name evidence="8" type="ORF">QBC47DRAFT_202436</name>
</gene>
<feature type="compositionally biased region" description="Pro residues" evidence="6">
    <location>
        <begin position="541"/>
        <end position="553"/>
    </location>
</feature>
<feature type="region of interest" description="Disordered" evidence="6">
    <location>
        <begin position="1"/>
        <end position="46"/>
    </location>
</feature>
<proteinExistence type="inferred from homology"/>
<dbReference type="InterPro" id="IPR051048">
    <property type="entry name" value="Peptidase_S8/S53_subtilisin"/>
</dbReference>
<keyword evidence="3 5" id="KW-0378">Hydrolase</keyword>
<feature type="domain" description="Peptidase S8/S53" evidence="7">
    <location>
        <begin position="252"/>
        <end position="616"/>
    </location>
</feature>
<dbReference type="InterPro" id="IPR022398">
    <property type="entry name" value="Peptidase_S8_His-AS"/>
</dbReference>
<feature type="compositionally biased region" description="Polar residues" evidence="6">
    <location>
        <begin position="1"/>
        <end position="10"/>
    </location>
</feature>
<organism evidence="8 9">
    <name type="scientific">Echria macrotheca</name>
    <dbReference type="NCBI Taxonomy" id="438768"/>
    <lineage>
        <taxon>Eukaryota</taxon>
        <taxon>Fungi</taxon>
        <taxon>Dikarya</taxon>
        <taxon>Ascomycota</taxon>
        <taxon>Pezizomycotina</taxon>
        <taxon>Sordariomycetes</taxon>
        <taxon>Sordariomycetidae</taxon>
        <taxon>Sordariales</taxon>
        <taxon>Schizotheciaceae</taxon>
        <taxon>Echria</taxon>
    </lineage>
</organism>
<feature type="region of interest" description="Disordered" evidence="6">
    <location>
        <begin position="533"/>
        <end position="554"/>
    </location>
</feature>